<evidence type="ECO:0000256" key="1">
    <source>
        <dbReference type="SAM" id="Phobius"/>
    </source>
</evidence>
<keyword evidence="1" id="KW-0812">Transmembrane</keyword>
<proteinExistence type="predicted"/>
<name>A3K5E0_SAGS3</name>
<keyword evidence="3" id="KW-1185">Reference proteome</keyword>
<evidence type="ECO:0000313" key="3">
    <source>
        <dbReference type="Proteomes" id="UP000005713"/>
    </source>
</evidence>
<protein>
    <submittedName>
        <fullName evidence="2">Uncharacterized protein</fullName>
    </submittedName>
</protein>
<dbReference type="EMBL" id="AAYA01000008">
    <property type="protein sequence ID" value="EBA07741.1"/>
    <property type="molecule type" value="Genomic_DNA"/>
</dbReference>
<feature type="transmembrane region" description="Helical" evidence="1">
    <location>
        <begin position="32"/>
        <end position="52"/>
    </location>
</feature>
<accession>A3K5E0</accession>
<sequence>MFKCPHCNYDLRFGASTCPYCFRPTRLRNRAWFWLIIAAVVAFFGYEVYGAVTGTEPLVEMDEKTVPLSDS</sequence>
<organism evidence="2 3">
    <name type="scientific">Sagittula stellata (strain ATCC 700073 / DSM 11524 / E-37)</name>
    <dbReference type="NCBI Taxonomy" id="388399"/>
    <lineage>
        <taxon>Bacteria</taxon>
        <taxon>Pseudomonadati</taxon>
        <taxon>Pseudomonadota</taxon>
        <taxon>Alphaproteobacteria</taxon>
        <taxon>Rhodobacterales</taxon>
        <taxon>Roseobacteraceae</taxon>
        <taxon>Sagittula</taxon>
    </lineage>
</organism>
<keyword evidence="1" id="KW-0472">Membrane</keyword>
<dbReference type="AlphaFoldDB" id="A3K5E0"/>
<evidence type="ECO:0000313" key="2">
    <source>
        <dbReference type="EMBL" id="EBA07741.1"/>
    </source>
</evidence>
<reference evidence="2 3" key="1">
    <citation type="submission" date="2006-06" db="EMBL/GenBank/DDBJ databases">
        <authorList>
            <person name="Moran M.A."/>
            <person name="Ferriera S."/>
            <person name="Johnson J."/>
            <person name="Kravitz S."/>
            <person name="Beeson K."/>
            <person name="Sutton G."/>
            <person name="Rogers Y.-H."/>
            <person name="Friedman R."/>
            <person name="Frazier M."/>
            <person name="Venter J.C."/>
        </authorList>
    </citation>
    <scope>NUCLEOTIDE SEQUENCE [LARGE SCALE GENOMIC DNA]</scope>
    <source>
        <strain evidence="2 3">E-37</strain>
    </source>
</reference>
<dbReference type="Proteomes" id="UP000005713">
    <property type="component" value="Unassembled WGS sequence"/>
</dbReference>
<keyword evidence="1" id="KW-1133">Transmembrane helix</keyword>
<gene>
    <name evidence="2" type="ORF">SSE37_14183</name>
</gene>
<comment type="caution">
    <text evidence="2">The sequence shown here is derived from an EMBL/GenBank/DDBJ whole genome shotgun (WGS) entry which is preliminary data.</text>
</comment>